<reference evidence="1 2" key="1">
    <citation type="submission" date="2018-05" db="EMBL/GenBank/DDBJ databases">
        <title>Reference genomes for bee gut microbiota database.</title>
        <authorList>
            <person name="Ellegaard K.M."/>
        </authorList>
    </citation>
    <scope>NUCLEOTIDE SEQUENCE [LARGE SCALE GENOMIC DNA]</scope>
    <source>
        <strain evidence="1 2">ESL0284</strain>
    </source>
</reference>
<sequence length="464" mass="52970">MRKSYETSMAFSKFGIYSISLYFLLNWVSAAKANDDSLFQTNQITYLDPYKNIIYDMGDFKISFPKGKFLLKSIDNHFSLSIGTSIQYDIGGFIGSDKKHNQPDMGGSQAVLRRARFIITITYDNFKIIVAPDVGRGALVNDSFHEINLNYTGFHHTDLSIGLIQPSVTLLGSETSAGFTLVERPMIIDLVRNIAGANARIGFTASHWGKNYYIGASVTGQRFGKFYQDFQKNQKGGIIRAVIHPIGSQNYDLHMGVSGTVAFHGDNRRYSMNALPEAFIWPGRPYIRTGKINGVNNVWAIGPEFAFRFNRFIIQSEYYSIDLQRNSENNSRRSNLKFAGWYVSTNYVLFGQPRQYFSERAYFSAPKNALFNPVVGDWGALEWTARWSTMNLNSHRYDWDNGKPKNIHGGKQHVIATGFNWYPADQMRFSLEYNYVFATRSRNNYYNSAGRKSNILISRIEFNF</sequence>
<dbReference type="Proteomes" id="UP000247565">
    <property type="component" value="Unassembled WGS sequence"/>
</dbReference>
<evidence type="ECO:0008006" key="3">
    <source>
        <dbReference type="Google" id="ProtNLM"/>
    </source>
</evidence>
<evidence type="ECO:0000313" key="2">
    <source>
        <dbReference type="Proteomes" id="UP000247565"/>
    </source>
</evidence>
<dbReference type="EMBL" id="QGLT01000002">
    <property type="protein sequence ID" value="PXZ00632.1"/>
    <property type="molecule type" value="Genomic_DNA"/>
</dbReference>
<dbReference type="RefSeq" id="WP_110438774.1">
    <property type="nucleotide sequence ID" value="NZ_CP046393.1"/>
</dbReference>
<dbReference type="OrthoDB" id="7217987at2"/>
<name>A0A318N6H8_9PROT</name>
<dbReference type="Pfam" id="PF07396">
    <property type="entry name" value="Porin_O_P"/>
    <property type="match status" value="1"/>
</dbReference>
<comment type="caution">
    <text evidence="1">The sequence shown here is derived from an EMBL/GenBank/DDBJ whole genome shotgun (WGS) entry which is preliminary data.</text>
</comment>
<dbReference type="Gene3D" id="2.40.160.10">
    <property type="entry name" value="Porin"/>
    <property type="match status" value="1"/>
</dbReference>
<proteinExistence type="predicted"/>
<evidence type="ECO:0000313" key="1">
    <source>
        <dbReference type="EMBL" id="PXZ00632.1"/>
    </source>
</evidence>
<keyword evidence="2" id="KW-1185">Reference proteome</keyword>
<dbReference type="InterPro" id="IPR023614">
    <property type="entry name" value="Porin_dom_sf"/>
</dbReference>
<gene>
    <name evidence="1" type="ORF">DK869_04300</name>
</gene>
<protein>
    <recommendedName>
        <fullName evidence="3">Porin</fullName>
    </recommendedName>
</protein>
<organism evidence="1 2">
    <name type="scientific">Commensalibacter melissae</name>
    <dbReference type="NCBI Taxonomy" id="2070537"/>
    <lineage>
        <taxon>Bacteria</taxon>
        <taxon>Pseudomonadati</taxon>
        <taxon>Pseudomonadota</taxon>
        <taxon>Alphaproteobacteria</taxon>
        <taxon>Acetobacterales</taxon>
        <taxon>Acetobacteraceae</taxon>
    </lineage>
</organism>
<dbReference type="InterPro" id="IPR010870">
    <property type="entry name" value="Porin_O/P"/>
</dbReference>
<dbReference type="AlphaFoldDB" id="A0A318N6H8"/>
<accession>A0A318N6H8</accession>